<comment type="caution">
    <text evidence="3">The sequence shown here is derived from an EMBL/GenBank/DDBJ whole genome shotgun (WGS) entry which is preliminary data.</text>
</comment>
<feature type="region of interest" description="Disordered" evidence="1">
    <location>
        <begin position="1"/>
        <end position="24"/>
    </location>
</feature>
<dbReference type="RefSeq" id="WP_190074402.1">
    <property type="nucleotide sequence ID" value="NZ_BNBM01000018.1"/>
</dbReference>
<dbReference type="Pfam" id="PF13471">
    <property type="entry name" value="Transglut_core3"/>
    <property type="match status" value="1"/>
</dbReference>
<evidence type="ECO:0000313" key="4">
    <source>
        <dbReference type="Proteomes" id="UP001486207"/>
    </source>
</evidence>
<evidence type="ECO:0000313" key="3">
    <source>
        <dbReference type="EMBL" id="MER7377372.1"/>
    </source>
</evidence>
<keyword evidence="4" id="KW-1185">Reference proteome</keyword>
<feature type="domain" description="Microcin J25-processing protein McjB C-terminal" evidence="2">
    <location>
        <begin position="35"/>
        <end position="154"/>
    </location>
</feature>
<organism evidence="3 4">
    <name type="scientific">Streptomyces lanatus</name>
    <dbReference type="NCBI Taxonomy" id="66900"/>
    <lineage>
        <taxon>Bacteria</taxon>
        <taxon>Bacillati</taxon>
        <taxon>Actinomycetota</taxon>
        <taxon>Actinomycetes</taxon>
        <taxon>Kitasatosporales</taxon>
        <taxon>Streptomycetaceae</taxon>
        <taxon>Streptomyces</taxon>
    </lineage>
</organism>
<dbReference type="EMBL" id="JBEPFB010000018">
    <property type="protein sequence ID" value="MER7377372.1"/>
    <property type="molecule type" value="Genomic_DNA"/>
</dbReference>
<reference evidence="3 4" key="1">
    <citation type="submission" date="2024-06" db="EMBL/GenBank/DDBJ databases">
        <title>The Natural Products Discovery Center: Release of the First 8490 Sequenced Strains for Exploring Actinobacteria Biosynthetic Diversity.</title>
        <authorList>
            <person name="Kalkreuter E."/>
            <person name="Kautsar S.A."/>
            <person name="Yang D."/>
            <person name="Bader C.D."/>
            <person name="Teijaro C.N."/>
            <person name="Fluegel L."/>
            <person name="Davis C.M."/>
            <person name="Simpson J.R."/>
            <person name="Lauterbach L."/>
            <person name="Steele A.D."/>
            <person name="Gui C."/>
            <person name="Meng S."/>
            <person name="Li G."/>
            <person name="Viehrig K."/>
            <person name="Ye F."/>
            <person name="Su P."/>
            <person name="Kiefer A.F."/>
            <person name="Nichols A."/>
            <person name="Cepeda A.J."/>
            <person name="Yan W."/>
            <person name="Fan B."/>
            <person name="Jiang Y."/>
            <person name="Adhikari A."/>
            <person name="Zheng C.-J."/>
            <person name="Schuster L."/>
            <person name="Cowan T.M."/>
            <person name="Smanski M.J."/>
            <person name="Chevrette M.G."/>
            <person name="De Carvalho L.P.S."/>
            <person name="Shen B."/>
        </authorList>
    </citation>
    <scope>NUCLEOTIDE SEQUENCE [LARGE SCALE GENOMIC DNA]</scope>
    <source>
        <strain evidence="3 4">NPDC000155</strain>
    </source>
</reference>
<evidence type="ECO:0000256" key="1">
    <source>
        <dbReference type="SAM" id="MobiDB-lite"/>
    </source>
</evidence>
<gene>
    <name evidence="3" type="ORF">ABT384_32575</name>
</gene>
<accession>A0ABV1Y0K5</accession>
<name>A0ABV1Y0K5_9ACTN</name>
<sequence length="187" mass="20556">MNDPAADWEFLLRDPEPDPPPRPPRRARLLAAARTVRAARLLRRRGWPDAQRYLRTLRPACPPRWEPAEAVRLARREVLPCLTWLRLADPDALCLPRSYALVTYLTTLGLPAEVVVARQRSSIGGRFAFHAWAELYDEVLGDIPGLRTGFAVLQRVGSEQVGRAGEESGAGSEAGSPRAMGSPGSAV</sequence>
<dbReference type="InterPro" id="IPR032708">
    <property type="entry name" value="McjB_C"/>
</dbReference>
<dbReference type="NCBIfam" id="NF033537">
    <property type="entry name" value="lasso_biosyn_B2"/>
    <property type="match status" value="1"/>
</dbReference>
<evidence type="ECO:0000259" key="2">
    <source>
        <dbReference type="Pfam" id="PF13471"/>
    </source>
</evidence>
<protein>
    <submittedName>
        <fullName evidence="3">Lasso peptide biosynthesis B2 protein</fullName>
    </submittedName>
</protein>
<feature type="compositionally biased region" description="Low complexity" evidence="1">
    <location>
        <begin position="167"/>
        <end position="176"/>
    </location>
</feature>
<dbReference type="Proteomes" id="UP001486207">
    <property type="component" value="Unassembled WGS sequence"/>
</dbReference>
<dbReference type="InterPro" id="IPR053521">
    <property type="entry name" value="McjB-like"/>
</dbReference>
<proteinExistence type="predicted"/>
<feature type="region of interest" description="Disordered" evidence="1">
    <location>
        <begin position="162"/>
        <end position="187"/>
    </location>
</feature>